<dbReference type="PANTHER" id="PTHR30363">
    <property type="entry name" value="HTH-TYPE TRANSCRIPTIONAL REGULATOR SRLR-RELATED"/>
    <property type="match status" value="1"/>
</dbReference>
<dbReference type="EMBL" id="JACOPF010000002">
    <property type="protein sequence ID" value="MBC5689434.1"/>
    <property type="molecule type" value="Genomic_DNA"/>
</dbReference>
<reference evidence="2" key="1">
    <citation type="submission" date="2020-08" db="EMBL/GenBank/DDBJ databases">
        <title>Genome public.</title>
        <authorList>
            <person name="Liu C."/>
            <person name="Sun Q."/>
        </authorList>
    </citation>
    <scope>NUCLEOTIDE SEQUENCE</scope>
    <source>
        <strain evidence="2">NSJ-55</strain>
    </source>
</reference>
<gene>
    <name evidence="2" type="ORF">H8S37_10945</name>
</gene>
<dbReference type="InterPro" id="IPR050313">
    <property type="entry name" value="Carb_Metab_HTH_regulators"/>
</dbReference>
<name>A0A923LJK5_9FIRM</name>
<sequence length="203" mass="22740">MKQRKIAEIMNNLIAEGDSIMLDASEIALEIVRLLDKKELAVITNSASVAFWTVKKPGWRVLLTGGTLSSKTHAFVGPYTDRTLQRYQVDKAIISCDGIALSTEITDADMYYANSRKMMLAAAKEKILAVESDKFEKTAFAGIGTLCEMTTVVTDRKPDREWKKIFEKNKVQCLYPDMCEKDIPYRAKSAILKGVNSGMPFRV</sequence>
<dbReference type="Proteomes" id="UP000652477">
    <property type="component" value="Unassembled WGS sequence"/>
</dbReference>
<evidence type="ECO:0000313" key="3">
    <source>
        <dbReference type="Proteomes" id="UP000652477"/>
    </source>
</evidence>
<dbReference type="InterPro" id="IPR037171">
    <property type="entry name" value="NagB/RpiA_transferase-like"/>
</dbReference>
<dbReference type="PANTHER" id="PTHR30363:SF44">
    <property type="entry name" value="AGA OPERON TRANSCRIPTIONAL REPRESSOR-RELATED"/>
    <property type="match status" value="1"/>
</dbReference>
<evidence type="ECO:0000313" key="2">
    <source>
        <dbReference type="EMBL" id="MBC5689434.1"/>
    </source>
</evidence>
<comment type="caution">
    <text evidence="2">The sequence shown here is derived from an EMBL/GenBank/DDBJ whole genome shotgun (WGS) entry which is preliminary data.</text>
</comment>
<accession>A0A923LJK5</accession>
<keyword evidence="3" id="KW-1185">Reference proteome</keyword>
<dbReference type="InterPro" id="IPR014036">
    <property type="entry name" value="DeoR-like_C"/>
</dbReference>
<dbReference type="Pfam" id="PF00455">
    <property type="entry name" value="DeoRC"/>
    <property type="match status" value="1"/>
</dbReference>
<dbReference type="AlphaFoldDB" id="A0A923LJK5"/>
<organism evidence="2 3">
    <name type="scientific">Mediterraneibacter hominis</name>
    <dbReference type="NCBI Taxonomy" id="2763054"/>
    <lineage>
        <taxon>Bacteria</taxon>
        <taxon>Bacillati</taxon>
        <taxon>Bacillota</taxon>
        <taxon>Clostridia</taxon>
        <taxon>Lachnospirales</taxon>
        <taxon>Lachnospiraceae</taxon>
        <taxon>Mediterraneibacter</taxon>
    </lineage>
</organism>
<dbReference type="SMART" id="SM01134">
    <property type="entry name" value="DeoRC"/>
    <property type="match status" value="1"/>
</dbReference>
<proteinExistence type="predicted"/>
<evidence type="ECO:0000259" key="1">
    <source>
        <dbReference type="Pfam" id="PF00455"/>
    </source>
</evidence>
<dbReference type="SUPFAM" id="SSF100950">
    <property type="entry name" value="NagB/RpiA/CoA transferase-like"/>
    <property type="match status" value="1"/>
</dbReference>
<dbReference type="RefSeq" id="WP_186876103.1">
    <property type="nucleotide sequence ID" value="NZ_JACOPF010000002.1"/>
</dbReference>
<feature type="domain" description="DeoR-like transcriptional repressor C-terminal sensor" evidence="1">
    <location>
        <begin position="3"/>
        <end position="156"/>
    </location>
</feature>
<protein>
    <submittedName>
        <fullName evidence="2">DeoR/GlpR transcriptional regulator</fullName>
    </submittedName>
</protein>